<dbReference type="PANTHER" id="PTHR10177">
    <property type="entry name" value="CYCLINS"/>
    <property type="match status" value="1"/>
</dbReference>
<dbReference type="SUPFAM" id="SSF47954">
    <property type="entry name" value="Cyclin-like"/>
    <property type="match status" value="1"/>
</dbReference>
<dbReference type="InterPro" id="IPR036915">
    <property type="entry name" value="Cyclin-like_sf"/>
</dbReference>
<proteinExistence type="predicted"/>
<feature type="region of interest" description="Disordered" evidence="1">
    <location>
        <begin position="394"/>
        <end position="418"/>
    </location>
</feature>
<feature type="region of interest" description="Disordered" evidence="1">
    <location>
        <begin position="358"/>
        <end position="380"/>
    </location>
</feature>
<dbReference type="AlphaFoldDB" id="A0A5N5QH99"/>
<name>A0A5N5QH99_9AGAM</name>
<evidence type="ECO:0000313" key="3">
    <source>
        <dbReference type="EMBL" id="KAB5590848.1"/>
    </source>
</evidence>
<sequence length="784" mass="87286">MASILRLGNSAGKSPVVDNVDTSKNVLANNAPPRFHLGTVDPNSADPSSARPVTIHPSPRIVDSKPTVRPQVPPRPKPPIPANFFINLPANWHYMPKSTVRAHVVKRFAAREKYDQAYKAWEKEHNKWVFGVYQLVRTIKKSQLRAAPKDHAKGAGVSGGLKLSDNIVAATRNGEVLAARLCLENVGTTGTALTNLEEDAEADQQDRIRRWFMTQYWQQPPPGSLLPSLQSEGPGGAFGSSAKHQQQQRLGHTLSIELPPFVAHKICAGLSLAPAVNQGNGSAGGDYRDKPSQSCWRIFSNECACGYASCHCDSWFRWWDETLAMLAYVEYADIPARSISKNQLGPVPFLRVRPFNTAAAHPPFPPEGTPGGGSKGRGQSTSHLLNIRKYTSLGTKGSAGTEQVHDSHELKNAEVQQRKSNLQGSMLNALKYAETADKIDKNPIFRTNVESVNEPPLCNSVVKLQPDGFVEDNPKLPGEYSQTVIELVKRIEPNCAPLPIQFDCWIDRLRFVNWIAQIDYYFNLPSNIFYLAVNMFDRYLGKCSQPIRGLDWYSMALACYWSAWKYEGSVRVFTLDQLLGHFHEHSFLNLPKEIIRTDIIQAEWTLHQALDHNFSHTSALIGMRLGLPGFAVTAEVAFIARFLCDVSLTIEYLVTTLPCAAGVAALWLARELMGIPGYSKDFDPMDYGEAIVSERMHALIGSLLDMPLVEKYENRSAIFALWTKPEVNNVAGWCQATLHRIWPDGKKAKIWDNAPRFRAMIRSGTLIPFKLEAGPPLHHPTTRL</sequence>
<dbReference type="InterPro" id="IPR006671">
    <property type="entry name" value="Cyclin_N"/>
</dbReference>
<feature type="compositionally biased region" description="Basic and acidic residues" evidence="1">
    <location>
        <begin position="403"/>
        <end position="412"/>
    </location>
</feature>
<accession>A0A5N5QH99</accession>
<dbReference type="Proteomes" id="UP000383932">
    <property type="component" value="Unassembled WGS sequence"/>
</dbReference>
<keyword evidence="4" id="KW-1185">Reference proteome</keyword>
<dbReference type="InterPro" id="IPR039361">
    <property type="entry name" value="Cyclin"/>
</dbReference>
<evidence type="ECO:0000259" key="2">
    <source>
        <dbReference type="Pfam" id="PF00134"/>
    </source>
</evidence>
<feature type="region of interest" description="Disordered" evidence="1">
    <location>
        <begin position="25"/>
        <end position="56"/>
    </location>
</feature>
<dbReference type="EMBL" id="SSOP01000141">
    <property type="protein sequence ID" value="KAB5590848.1"/>
    <property type="molecule type" value="Genomic_DNA"/>
</dbReference>
<dbReference type="Pfam" id="PF00134">
    <property type="entry name" value="Cyclin_N"/>
    <property type="match status" value="1"/>
</dbReference>
<protein>
    <submittedName>
        <fullName evidence="3">G2/mitotic-specific cyclin-B</fullName>
    </submittedName>
</protein>
<evidence type="ECO:0000256" key="1">
    <source>
        <dbReference type="SAM" id="MobiDB-lite"/>
    </source>
</evidence>
<evidence type="ECO:0000313" key="4">
    <source>
        <dbReference type="Proteomes" id="UP000383932"/>
    </source>
</evidence>
<dbReference type="CDD" id="cd00043">
    <property type="entry name" value="CYCLIN_SF"/>
    <property type="match status" value="1"/>
</dbReference>
<comment type="caution">
    <text evidence="3">The sequence shown here is derived from an EMBL/GenBank/DDBJ whole genome shotgun (WGS) entry which is preliminary data.</text>
</comment>
<dbReference type="OrthoDB" id="5590282at2759"/>
<organism evidence="3 4">
    <name type="scientific">Ceratobasidium theobromae</name>
    <dbReference type="NCBI Taxonomy" id="1582974"/>
    <lineage>
        <taxon>Eukaryota</taxon>
        <taxon>Fungi</taxon>
        <taxon>Dikarya</taxon>
        <taxon>Basidiomycota</taxon>
        <taxon>Agaricomycotina</taxon>
        <taxon>Agaricomycetes</taxon>
        <taxon>Cantharellales</taxon>
        <taxon>Ceratobasidiaceae</taxon>
        <taxon>Ceratobasidium</taxon>
    </lineage>
</organism>
<dbReference type="Gene3D" id="1.10.472.10">
    <property type="entry name" value="Cyclin-like"/>
    <property type="match status" value="2"/>
</dbReference>
<feature type="domain" description="Cyclin N-terminal" evidence="2">
    <location>
        <begin position="508"/>
        <end position="610"/>
    </location>
</feature>
<gene>
    <name evidence="3" type="ORF">CTheo_5717</name>
</gene>
<reference evidence="3 4" key="1">
    <citation type="journal article" date="2019" name="Fungal Biol. Biotechnol.">
        <title>Draft genome sequence of fastidious pathogen Ceratobasidium theobromae, which causes vascular-streak dieback in Theobroma cacao.</title>
        <authorList>
            <person name="Ali S.S."/>
            <person name="Asman A."/>
            <person name="Shao J."/>
            <person name="Firmansyah A.P."/>
            <person name="Susilo A.W."/>
            <person name="Rosmana A."/>
            <person name="McMahon P."/>
            <person name="Junaid M."/>
            <person name="Guest D."/>
            <person name="Kheng T.Y."/>
            <person name="Meinhardt L.W."/>
            <person name="Bailey B.A."/>
        </authorList>
    </citation>
    <scope>NUCLEOTIDE SEQUENCE [LARGE SCALE GENOMIC DNA]</scope>
    <source>
        <strain evidence="3 4">CT2</strain>
    </source>
</reference>